<reference evidence="6" key="1">
    <citation type="submission" date="2012-12" db="EMBL/GenBank/DDBJ databases">
        <authorList>
            <person name="Hellsten U."/>
            <person name="Grimwood J."/>
            <person name="Chapman J.A."/>
            <person name="Shapiro H."/>
            <person name="Aerts A."/>
            <person name="Otillar R.P."/>
            <person name="Terry A.Y."/>
            <person name="Boore J.L."/>
            <person name="Simakov O."/>
            <person name="Marletaz F."/>
            <person name="Cho S.-J."/>
            <person name="Edsinger-Gonzales E."/>
            <person name="Havlak P."/>
            <person name="Kuo D.-H."/>
            <person name="Larsson T."/>
            <person name="Lv J."/>
            <person name="Arendt D."/>
            <person name="Savage R."/>
            <person name="Osoegawa K."/>
            <person name="de Jong P."/>
            <person name="Lindberg D.R."/>
            <person name="Seaver E.C."/>
            <person name="Weisblat D.A."/>
            <person name="Putnam N.H."/>
            <person name="Grigoriev I.V."/>
            <person name="Rokhsar D.S."/>
        </authorList>
    </citation>
    <scope>NUCLEOTIDE SEQUENCE</scope>
    <source>
        <strain evidence="6">I ESC-2004</strain>
    </source>
</reference>
<evidence type="ECO:0000313" key="4">
    <source>
        <dbReference type="EMBL" id="ELU16173.1"/>
    </source>
</evidence>
<dbReference type="EMBL" id="KB293295">
    <property type="protein sequence ID" value="ELU16173.1"/>
    <property type="molecule type" value="Genomic_DNA"/>
</dbReference>
<dbReference type="PANTHER" id="PTHR11206">
    <property type="entry name" value="MULTIDRUG RESISTANCE PROTEIN"/>
    <property type="match status" value="1"/>
</dbReference>
<comment type="similarity">
    <text evidence="1 2">Belongs to the multi antimicrobial extrusion (MATE) (TC 2.A.66.1) family.</text>
</comment>
<dbReference type="HOGENOM" id="CLU_454354_0_0_1"/>
<keyword evidence="2" id="KW-1133">Transmembrane helix</keyword>
<evidence type="ECO:0000313" key="5">
    <source>
        <dbReference type="EnsemblMetazoa" id="CapteP189858"/>
    </source>
</evidence>
<name>R7VBJ1_CAPTE</name>
<dbReference type="EnsemblMetazoa" id="CapteT189858">
    <property type="protein sequence ID" value="CapteP189858"/>
    <property type="gene ID" value="CapteG189858"/>
</dbReference>
<dbReference type="STRING" id="283909.R7VBJ1"/>
<evidence type="ECO:0000313" key="6">
    <source>
        <dbReference type="Proteomes" id="UP000014760"/>
    </source>
</evidence>
<feature type="transmembrane region" description="Helical" evidence="2">
    <location>
        <begin position="392"/>
        <end position="413"/>
    </location>
</feature>
<dbReference type="InterPro" id="IPR002528">
    <property type="entry name" value="MATE_fam"/>
</dbReference>
<feature type="transmembrane region" description="Helical" evidence="2">
    <location>
        <begin position="198"/>
        <end position="219"/>
    </location>
</feature>
<protein>
    <recommendedName>
        <fullName evidence="2">Multidrug and toxin extrusion protein</fullName>
    </recommendedName>
</protein>
<feature type="transmembrane region" description="Helical" evidence="2">
    <location>
        <begin position="129"/>
        <end position="150"/>
    </location>
</feature>
<reference evidence="4 6" key="2">
    <citation type="journal article" date="2013" name="Nature">
        <title>Insights into bilaterian evolution from three spiralian genomes.</title>
        <authorList>
            <person name="Simakov O."/>
            <person name="Marletaz F."/>
            <person name="Cho S.J."/>
            <person name="Edsinger-Gonzales E."/>
            <person name="Havlak P."/>
            <person name="Hellsten U."/>
            <person name="Kuo D.H."/>
            <person name="Larsson T."/>
            <person name="Lv J."/>
            <person name="Arendt D."/>
            <person name="Savage R."/>
            <person name="Osoegawa K."/>
            <person name="de Jong P."/>
            <person name="Grimwood J."/>
            <person name="Chapman J.A."/>
            <person name="Shapiro H."/>
            <person name="Aerts A."/>
            <person name="Otillar R.P."/>
            <person name="Terry A.Y."/>
            <person name="Boore J.L."/>
            <person name="Grigoriev I.V."/>
            <person name="Lindberg D.R."/>
            <person name="Seaver E.C."/>
            <person name="Weisblat D.A."/>
            <person name="Putnam N.H."/>
            <person name="Rokhsar D.S."/>
        </authorList>
    </citation>
    <scope>NUCLEOTIDE SEQUENCE</scope>
    <source>
        <strain evidence="4 6">I ESC-2004</strain>
    </source>
</reference>
<evidence type="ECO:0000256" key="1">
    <source>
        <dbReference type="ARBA" id="ARBA00010199"/>
    </source>
</evidence>
<keyword evidence="2" id="KW-0472">Membrane</keyword>
<evidence type="ECO:0000256" key="2">
    <source>
        <dbReference type="RuleBase" id="RU004914"/>
    </source>
</evidence>
<sequence length="601" mass="66104">MDRFHHKCYCKIPTLVHHIYTQHNDGVTVLKIWPNPVMGQFSPVETAFNHLCSLLFERQDSAHVICSTMSSFGPATDVEISNGCYPFGFWNELTELFHLAWPTSLSILFHYLIQPISLMFCGHLGKVQLASAALAISVSALNCEISWLIIELNIRVQFIYISTVSIGRGLAFGGDTFFAQAYCWLFTLMRYLLCQNRVIPNLLICMGSCGVNAILHYGLVYQAQMGLRGSAISLAMTYYLVLILLISYIWGSGVYRETWQGWTWECLDEWGEFARVAVSSIFMTFIFWLCTEVGTFLSGLLSEEDISAFQIGFQVEGFAWMIPLGVGSACTSRIGQYLGANEPLGAVTSCRVALTVQAAISIIIAGACYGLRYYIPIAFTDNPELIDYTGRIMSIVSLFLLLEGFGGVGVGIVRGTGRQTLGVVIIFISYYVVALPVGVPLMFATSLGLAGLWWGYVLGLGIQDLFLMAFVAKVDWCVEAEKAAERAGVSSSPDDSSVNQSENSTSEQSTENTALLGSASTVPLNKGRLLLKRLAILAVFGAILAGAVLCRVFVKVKRPMTELCVPVNDTIQLSPWANISLPLCNETALVKGIWPYYPLWV</sequence>
<proteinExistence type="inferred from homology"/>
<dbReference type="GO" id="GO:0042910">
    <property type="term" value="F:xenobiotic transmembrane transporter activity"/>
    <property type="evidence" value="ECO:0007669"/>
    <property type="project" value="InterPro"/>
</dbReference>
<dbReference type="Proteomes" id="UP000014760">
    <property type="component" value="Unassembled WGS sequence"/>
</dbReference>
<feature type="region of interest" description="Disordered" evidence="3">
    <location>
        <begin position="488"/>
        <end position="513"/>
    </location>
</feature>
<feature type="compositionally biased region" description="Low complexity" evidence="3">
    <location>
        <begin position="489"/>
        <end position="513"/>
    </location>
</feature>
<dbReference type="GO" id="GO:0015297">
    <property type="term" value="F:antiporter activity"/>
    <property type="evidence" value="ECO:0007669"/>
    <property type="project" value="InterPro"/>
</dbReference>
<keyword evidence="6" id="KW-1185">Reference proteome</keyword>
<dbReference type="GO" id="GO:0016020">
    <property type="term" value="C:membrane"/>
    <property type="evidence" value="ECO:0007669"/>
    <property type="project" value="InterPro"/>
</dbReference>
<keyword evidence="2" id="KW-0812">Transmembrane</keyword>
<gene>
    <name evidence="4" type="ORF">CAPTEDRAFT_189858</name>
</gene>
<feature type="transmembrane region" description="Helical" evidence="2">
    <location>
        <begin position="534"/>
        <end position="554"/>
    </location>
</feature>
<reference evidence="5" key="3">
    <citation type="submission" date="2015-06" db="UniProtKB">
        <authorList>
            <consortium name="EnsemblMetazoa"/>
        </authorList>
    </citation>
    <scope>IDENTIFICATION</scope>
</reference>
<feature type="transmembrane region" description="Helical" evidence="2">
    <location>
        <begin position="231"/>
        <end position="250"/>
    </location>
</feature>
<feature type="transmembrane region" description="Helical" evidence="2">
    <location>
        <begin position="453"/>
        <end position="472"/>
    </location>
</feature>
<dbReference type="NCBIfam" id="TIGR00797">
    <property type="entry name" value="matE"/>
    <property type="match status" value="1"/>
</dbReference>
<evidence type="ECO:0000256" key="3">
    <source>
        <dbReference type="SAM" id="MobiDB-lite"/>
    </source>
</evidence>
<feature type="transmembrane region" description="Helical" evidence="2">
    <location>
        <begin position="270"/>
        <end position="290"/>
    </location>
</feature>
<dbReference type="OrthoDB" id="2126698at2759"/>
<dbReference type="EMBL" id="AMQN01017600">
    <property type="status" value="NOT_ANNOTATED_CDS"/>
    <property type="molecule type" value="Genomic_DNA"/>
</dbReference>
<organism evidence="4">
    <name type="scientific">Capitella teleta</name>
    <name type="common">Polychaete worm</name>
    <dbReference type="NCBI Taxonomy" id="283909"/>
    <lineage>
        <taxon>Eukaryota</taxon>
        <taxon>Metazoa</taxon>
        <taxon>Spiralia</taxon>
        <taxon>Lophotrochozoa</taxon>
        <taxon>Annelida</taxon>
        <taxon>Polychaeta</taxon>
        <taxon>Sedentaria</taxon>
        <taxon>Scolecida</taxon>
        <taxon>Capitellidae</taxon>
        <taxon>Capitella</taxon>
    </lineage>
</organism>
<dbReference type="OMA" id="AAWFELF"/>
<feature type="transmembrane region" description="Helical" evidence="2">
    <location>
        <begin position="170"/>
        <end position="192"/>
    </location>
</feature>
<feature type="transmembrane region" description="Helical" evidence="2">
    <location>
        <begin position="420"/>
        <end position="441"/>
    </location>
</feature>
<dbReference type="Pfam" id="PF01554">
    <property type="entry name" value="MatE"/>
    <property type="match status" value="1"/>
</dbReference>
<feature type="transmembrane region" description="Helical" evidence="2">
    <location>
        <begin position="352"/>
        <end position="372"/>
    </location>
</feature>
<dbReference type="AlphaFoldDB" id="R7VBJ1"/>
<accession>R7VBJ1</accession>